<dbReference type="PANTHER" id="PTHR42703">
    <property type="entry name" value="NADH DEHYDROGENASE"/>
    <property type="match status" value="1"/>
</dbReference>
<evidence type="ECO:0000256" key="4">
    <source>
        <dbReference type="ARBA" id="ARBA00022692"/>
    </source>
</evidence>
<keyword evidence="4 7" id="KW-0812">Transmembrane</keyword>
<feature type="transmembrane region" description="Helical" evidence="8">
    <location>
        <begin position="6"/>
        <end position="28"/>
    </location>
</feature>
<evidence type="ECO:0000313" key="12">
    <source>
        <dbReference type="Proteomes" id="UP000266313"/>
    </source>
</evidence>
<evidence type="ECO:0000256" key="1">
    <source>
        <dbReference type="ARBA" id="ARBA00004651"/>
    </source>
</evidence>
<dbReference type="EMBL" id="AP017928">
    <property type="protein sequence ID" value="BBA32163.1"/>
    <property type="molecule type" value="Genomic_DNA"/>
</dbReference>
<dbReference type="InterPro" id="IPR050586">
    <property type="entry name" value="CPA3_Na-H_Antiporter_D"/>
</dbReference>
<gene>
    <name evidence="11" type="ORF">sS8_0195</name>
</gene>
<feature type="transmembrane region" description="Helical" evidence="8">
    <location>
        <begin position="167"/>
        <end position="189"/>
    </location>
</feature>
<dbReference type="InterPro" id="IPR001750">
    <property type="entry name" value="ND/Mrp_TM"/>
</dbReference>
<evidence type="ECO:0000259" key="9">
    <source>
        <dbReference type="Pfam" id="PF00361"/>
    </source>
</evidence>
<comment type="similarity">
    <text evidence="2">Belongs to the CPA3 antiporters (TC 2.A.63) subunit D family.</text>
</comment>
<feature type="transmembrane region" description="Helical" evidence="8">
    <location>
        <begin position="414"/>
        <end position="432"/>
    </location>
</feature>
<feature type="transmembrane region" description="Helical" evidence="8">
    <location>
        <begin position="114"/>
        <end position="131"/>
    </location>
</feature>
<protein>
    <submittedName>
        <fullName evidence="11">NADH/Ubiquinone/plastoquinone</fullName>
    </submittedName>
</protein>
<dbReference type="GO" id="GO:0008137">
    <property type="term" value="F:NADH dehydrogenase (ubiquinone) activity"/>
    <property type="evidence" value="ECO:0007669"/>
    <property type="project" value="InterPro"/>
</dbReference>
<dbReference type="KEGG" id="mmai:sS8_0195"/>
<feature type="transmembrane region" description="Helical" evidence="8">
    <location>
        <begin position="35"/>
        <end position="53"/>
    </location>
</feature>
<evidence type="ECO:0000256" key="3">
    <source>
        <dbReference type="ARBA" id="ARBA00022475"/>
    </source>
</evidence>
<sequence>MSEVSSASPWMPVLILLPLTAGTLSFLFRRRARRTLLAAALAGIWWSLIGLLADLNDADLLRYPIGGWQAPLGIDLRADGLSFMMLAMTATVGSFISLYALGYFADDHSAGTRFWPLWWFLWGALNAVFLSADLFNLYVTLELLSLSAVGLVTLTGDRESLAAGLRYLLAALAGSMAYLMGLALLYGAYGTLSLEGLAGLIRPEPANALAASLMTVGLLLKTALCPLHFWLPPAHGSALPPVSALLSALVIKASFYMLLRLWFEVFPAGLTDVFTQGIGTLGTIAIFAGAWLAFHQEKLKMLIAWSTVTQVGYLFLTFPLAAASPSTALTALSGGVYLAISHAVAKAAVFLAAGAMLKVTHEDRIDRLQGVGRHLPISLFAFATAGVSLMGLPPSGGFVAKWLLLTAALSTGQWWWAVVLVLGGLTSAAYIFRVLRRCFLPPSKHAVFHPVPLVMPLTALFLAGIALALGMSAVFPLRLLERSALLVAGAVASSAVAP</sequence>
<dbReference type="OrthoDB" id="9768329at2"/>
<dbReference type="PANTHER" id="PTHR42703:SF1">
    <property type="entry name" value="NA(+)_H(+) ANTIPORTER SUBUNIT D1"/>
    <property type="match status" value="1"/>
</dbReference>
<dbReference type="InterPro" id="IPR003918">
    <property type="entry name" value="NADH_UbQ_OxRdtase"/>
</dbReference>
<feature type="domain" description="NADH:quinone oxidoreductase/Mrp antiporter transmembrane" evidence="9">
    <location>
        <begin position="131"/>
        <end position="423"/>
    </location>
</feature>
<evidence type="ECO:0000313" key="11">
    <source>
        <dbReference type="EMBL" id="BBA32163.1"/>
    </source>
</evidence>
<evidence type="ECO:0000259" key="10">
    <source>
        <dbReference type="Pfam" id="PF00662"/>
    </source>
</evidence>
<dbReference type="RefSeq" id="WP_119628005.1">
    <property type="nucleotide sequence ID" value="NZ_AP017928.1"/>
</dbReference>
<feature type="transmembrane region" description="Helical" evidence="8">
    <location>
        <begin position="274"/>
        <end position="294"/>
    </location>
</feature>
<feature type="transmembrane region" description="Helical" evidence="8">
    <location>
        <begin position="242"/>
        <end position="262"/>
    </location>
</feature>
<dbReference type="Pfam" id="PF00662">
    <property type="entry name" value="Proton_antipo_N"/>
    <property type="match status" value="1"/>
</dbReference>
<feature type="transmembrane region" description="Helical" evidence="8">
    <location>
        <begin position="377"/>
        <end position="394"/>
    </location>
</feature>
<feature type="transmembrane region" description="Helical" evidence="8">
    <location>
        <begin position="209"/>
        <end position="230"/>
    </location>
</feature>
<evidence type="ECO:0000256" key="2">
    <source>
        <dbReference type="ARBA" id="ARBA00005346"/>
    </source>
</evidence>
<organism evidence="11 12">
    <name type="scientific">Methylocaldum marinum</name>
    <dbReference type="NCBI Taxonomy" id="1432792"/>
    <lineage>
        <taxon>Bacteria</taxon>
        <taxon>Pseudomonadati</taxon>
        <taxon>Pseudomonadota</taxon>
        <taxon>Gammaproteobacteria</taxon>
        <taxon>Methylococcales</taxon>
        <taxon>Methylococcaceae</taxon>
        <taxon>Methylocaldum</taxon>
    </lineage>
</organism>
<dbReference type="AlphaFoldDB" id="A0A286P3E1"/>
<dbReference type="Pfam" id="PF00361">
    <property type="entry name" value="Proton_antipo_M"/>
    <property type="match status" value="1"/>
</dbReference>
<keyword evidence="3" id="KW-1003">Cell membrane</keyword>
<comment type="subcellular location">
    <subcellularLocation>
        <location evidence="1">Cell membrane</location>
        <topology evidence="1">Multi-pass membrane protein</topology>
    </subcellularLocation>
    <subcellularLocation>
        <location evidence="7">Membrane</location>
        <topology evidence="7">Multi-pass membrane protein</topology>
    </subcellularLocation>
</comment>
<keyword evidence="11" id="KW-0830">Ubiquinone</keyword>
<feature type="domain" description="NADH-Ubiquinone oxidoreductase (complex I) chain 5 N-terminal" evidence="10">
    <location>
        <begin position="72"/>
        <end position="109"/>
    </location>
</feature>
<feature type="transmembrane region" description="Helical" evidence="8">
    <location>
        <begin position="81"/>
        <end position="102"/>
    </location>
</feature>
<keyword evidence="5 8" id="KW-1133">Transmembrane helix</keyword>
<accession>A0A286P3E1</accession>
<keyword evidence="12" id="KW-1185">Reference proteome</keyword>
<dbReference type="GO" id="GO:0042773">
    <property type="term" value="P:ATP synthesis coupled electron transport"/>
    <property type="evidence" value="ECO:0007669"/>
    <property type="project" value="InterPro"/>
</dbReference>
<feature type="transmembrane region" description="Helical" evidence="8">
    <location>
        <begin position="301"/>
        <end position="323"/>
    </location>
</feature>
<evidence type="ECO:0000256" key="8">
    <source>
        <dbReference type="SAM" id="Phobius"/>
    </source>
</evidence>
<feature type="transmembrane region" description="Helical" evidence="8">
    <location>
        <begin position="453"/>
        <end position="475"/>
    </location>
</feature>
<evidence type="ECO:0000256" key="5">
    <source>
        <dbReference type="ARBA" id="ARBA00022989"/>
    </source>
</evidence>
<evidence type="ECO:0000256" key="7">
    <source>
        <dbReference type="RuleBase" id="RU000320"/>
    </source>
</evidence>
<reference evidence="11 12" key="1">
    <citation type="submission" date="2016-12" db="EMBL/GenBank/DDBJ databases">
        <title>Genome sequencing of Methylocaldum marinum.</title>
        <authorList>
            <person name="Takeuchi M."/>
            <person name="Kamagata Y."/>
            <person name="Hiraoka S."/>
            <person name="Oshima K."/>
            <person name="Hattori M."/>
            <person name="Iwasaki W."/>
        </authorList>
    </citation>
    <scope>NUCLEOTIDE SEQUENCE [LARGE SCALE GENOMIC DNA]</scope>
    <source>
        <strain evidence="11 12">S8</strain>
    </source>
</reference>
<feature type="transmembrane region" description="Helical" evidence="8">
    <location>
        <begin position="137"/>
        <end position="155"/>
    </location>
</feature>
<keyword evidence="6 8" id="KW-0472">Membrane</keyword>
<dbReference type="PRINTS" id="PR01437">
    <property type="entry name" value="NUOXDRDTASE4"/>
</dbReference>
<dbReference type="Proteomes" id="UP000266313">
    <property type="component" value="Chromosome"/>
</dbReference>
<dbReference type="GO" id="GO:0005886">
    <property type="term" value="C:plasma membrane"/>
    <property type="evidence" value="ECO:0007669"/>
    <property type="project" value="UniProtKB-SubCell"/>
</dbReference>
<name>A0A286P3E1_9GAMM</name>
<evidence type="ECO:0000256" key="6">
    <source>
        <dbReference type="ARBA" id="ARBA00023136"/>
    </source>
</evidence>
<dbReference type="InterPro" id="IPR001516">
    <property type="entry name" value="Proton_antipo_N"/>
</dbReference>
<proteinExistence type="inferred from homology"/>
<feature type="transmembrane region" description="Helical" evidence="8">
    <location>
        <begin position="335"/>
        <end position="357"/>
    </location>
</feature>